<dbReference type="Pfam" id="PF02171">
    <property type="entry name" value="Piwi"/>
    <property type="match status" value="1"/>
</dbReference>
<evidence type="ECO:0000256" key="1">
    <source>
        <dbReference type="RuleBase" id="RU361178"/>
    </source>
</evidence>
<dbReference type="Gene3D" id="2.170.260.10">
    <property type="entry name" value="paz domain"/>
    <property type="match status" value="1"/>
</dbReference>
<comment type="similarity">
    <text evidence="1">Belongs to the argonaute family.</text>
</comment>
<evidence type="ECO:0000259" key="3">
    <source>
        <dbReference type="PROSITE" id="PS50821"/>
    </source>
</evidence>
<dbReference type="PROSITE" id="PS50821">
    <property type="entry name" value="PAZ"/>
    <property type="match status" value="1"/>
</dbReference>
<dbReference type="GO" id="GO:0003723">
    <property type="term" value="F:RNA binding"/>
    <property type="evidence" value="ECO:0007669"/>
    <property type="project" value="InterPro"/>
</dbReference>
<dbReference type="Pfam" id="PF16486">
    <property type="entry name" value="ArgoN"/>
    <property type="match status" value="1"/>
</dbReference>
<dbReference type="OMA" id="DLYKIWQ"/>
<evidence type="ECO:0000259" key="4">
    <source>
        <dbReference type="PROSITE" id="PS50822"/>
    </source>
</evidence>
<dbReference type="InterPro" id="IPR036397">
    <property type="entry name" value="RNaseH_sf"/>
</dbReference>
<dbReference type="Proteomes" id="UP000018144">
    <property type="component" value="Unassembled WGS sequence"/>
</dbReference>
<protein>
    <submittedName>
        <fullName evidence="5">Similar to Protein argonaute 1 acc. no. O04379</fullName>
    </submittedName>
</protein>
<dbReference type="SMART" id="SM00949">
    <property type="entry name" value="PAZ"/>
    <property type="match status" value="1"/>
</dbReference>
<dbReference type="SUPFAM" id="SSF101690">
    <property type="entry name" value="PAZ domain"/>
    <property type="match status" value="1"/>
</dbReference>
<dbReference type="InterPro" id="IPR012337">
    <property type="entry name" value="RNaseH-like_sf"/>
</dbReference>
<reference evidence="5 6" key="1">
    <citation type="journal article" date="2013" name="PLoS Genet.">
        <title>The genome and development-dependent transcriptomes of Pyronema confluens: a window into fungal evolution.</title>
        <authorList>
            <person name="Traeger S."/>
            <person name="Altegoer F."/>
            <person name="Freitag M."/>
            <person name="Gabaldon T."/>
            <person name="Kempken F."/>
            <person name="Kumar A."/>
            <person name="Marcet-Houben M."/>
            <person name="Poggeler S."/>
            <person name="Stajich J.E."/>
            <person name="Nowrousian M."/>
        </authorList>
    </citation>
    <scope>NUCLEOTIDE SEQUENCE [LARGE SCALE GENOMIC DNA]</scope>
    <source>
        <strain evidence="6">CBS 100304</strain>
        <tissue evidence="5">Vegetative mycelium</tissue>
    </source>
</reference>
<evidence type="ECO:0000313" key="5">
    <source>
        <dbReference type="EMBL" id="CCX08742.1"/>
    </source>
</evidence>
<dbReference type="CDD" id="cd04657">
    <property type="entry name" value="Piwi_ago-like"/>
    <property type="match status" value="1"/>
</dbReference>
<dbReference type="EMBL" id="HF935429">
    <property type="protein sequence ID" value="CCX08742.1"/>
    <property type="molecule type" value="Genomic_DNA"/>
</dbReference>
<proteinExistence type="inferred from homology"/>
<evidence type="ECO:0000313" key="6">
    <source>
        <dbReference type="Proteomes" id="UP000018144"/>
    </source>
</evidence>
<dbReference type="SUPFAM" id="SSF53098">
    <property type="entry name" value="Ribonuclease H-like"/>
    <property type="match status" value="1"/>
</dbReference>
<dbReference type="InterPro" id="IPR045246">
    <property type="entry name" value="Piwi_ago-like"/>
</dbReference>
<feature type="domain" description="Piwi" evidence="4">
    <location>
        <begin position="635"/>
        <end position="944"/>
    </location>
</feature>
<keyword evidence="6" id="KW-1185">Reference proteome</keyword>
<dbReference type="Pfam" id="PF08699">
    <property type="entry name" value="ArgoL1"/>
    <property type="match status" value="1"/>
</dbReference>
<dbReference type="Pfam" id="PF02170">
    <property type="entry name" value="PAZ"/>
    <property type="match status" value="1"/>
</dbReference>
<accession>U4LDE8</accession>
<dbReference type="InterPro" id="IPR032472">
    <property type="entry name" value="ArgoL2"/>
</dbReference>
<evidence type="ECO:0000256" key="2">
    <source>
        <dbReference type="SAM" id="MobiDB-lite"/>
    </source>
</evidence>
<dbReference type="Gene3D" id="3.30.420.10">
    <property type="entry name" value="Ribonuclease H-like superfamily/Ribonuclease H"/>
    <property type="match status" value="1"/>
</dbReference>
<name>U4LDE8_PYROM</name>
<dbReference type="PANTHER" id="PTHR22891">
    <property type="entry name" value="EUKARYOTIC TRANSLATION INITIATION FACTOR 2C"/>
    <property type="match status" value="1"/>
</dbReference>
<dbReference type="InterPro" id="IPR032474">
    <property type="entry name" value="Argonaute_N"/>
</dbReference>
<dbReference type="SMART" id="SM00950">
    <property type="entry name" value="Piwi"/>
    <property type="match status" value="1"/>
</dbReference>
<dbReference type="CDD" id="cd02846">
    <property type="entry name" value="PAZ_argonaute_like"/>
    <property type="match status" value="1"/>
</dbReference>
<dbReference type="PROSITE" id="PS50822">
    <property type="entry name" value="PIWI"/>
    <property type="match status" value="1"/>
</dbReference>
<dbReference type="InterPro" id="IPR003165">
    <property type="entry name" value="Piwi"/>
</dbReference>
<dbReference type="AlphaFoldDB" id="U4LDE8"/>
<feature type="region of interest" description="Disordered" evidence="2">
    <location>
        <begin position="1"/>
        <end position="79"/>
    </location>
</feature>
<dbReference type="eggNOG" id="KOG1041">
    <property type="taxonomic scope" value="Eukaryota"/>
</dbReference>
<dbReference type="InterPro" id="IPR036085">
    <property type="entry name" value="PAZ_dom_sf"/>
</dbReference>
<feature type="compositionally biased region" description="Gly residues" evidence="2">
    <location>
        <begin position="24"/>
        <end position="75"/>
    </location>
</feature>
<feature type="domain" description="PAZ" evidence="3">
    <location>
        <begin position="340"/>
        <end position="451"/>
    </location>
</feature>
<sequence length="1000" mass="109537">MSQRGDRGGGRGRGGRADYPVGQARGGGGAGGPGGRGGGSFRGFGGRGGGGGGYGGGPPRGGFGAGRGGRGGRGGHAQVDYGLFSPQGQPPVANAALNSKAGAFVASLARSGFAGEFPRRPGFGTAGVNTVLRSNFFEVELPKVPLFQYDVDFTPDPKVQRMRKRLFQLLEDDPEFRNLFGTSSNLAHDWAKTIVSAKQLNLPNNRRTFTIRFHYADEQVTEASKTYTATMQFIRELTSQQLLSYCESNGQQYDSSVMIRALNIVLAKFPSSGILPNKKIINFGQSKFYIISPPDQTEDLGSGLVAYRGYYSSVRPSFGRLLCNINVCTSAFFKPQNLADLVYDVFGSQHGFMKGGIVHKSLNGLRVSTTYLGKRKEHTINGISSVACDQEMFDWSEEGKTASVSEYFFKKYNYKVKRGNLPCAYYWMPNRQKPGEKQKAFIPCELCTIVAGQIFSSFLTRSQTTRMLEVACRSPKLNAELITAEGLQVLGHTTANPILNSFGVKVNPIMEIVSARILPSPPVKYKKSTARIAPGTAQWNLRDVQFAAGGTLKNWVVMVMKEGAGNFPGGIGEVKDVVRKFSQMLKTSGVQVVNDMPRQLHLCIPQGKPDQMRKDAEVALRKTLNEICSAGKPNFMLVLLANDNQRVYSHIRTLVDCVYGISTICCQSEKIKKEKGQPQYLGNIALKANLKLGGRNHELGGTALQFLGNDTIILGADVTHPTAKVSVEYTPSIAGVVGSFDISYSVYPGSLRLQTSRQEMIEFLDEQVAERLTFYVKRNPSKKLPQRILYFRDGVSEGQYAQLNEVELPLLRKACAIASNKDPKYKPKISIIVCGKRHHARFYPTNEQHTDGKGNSAPGTVVDRGVTSIANLDFYLQAHVGLQGTARSAHYYLTHDEIGFKADTLQNLVHNLSYLFPRATKAVSYAPPAYCADILCERGRCYIQGLLMGRSDAAGSESSKGGKGKKMLNQEEERKAIMQEAKQAWGTGPKPEIKDTMFFM</sequence>
<dbReference type="InterPro" id="IPR003100">
    <property type="entry name" value="PAZ_dom"/>
</dbReference>
<dbReference type="Gene3D" id="3.40.50.2300">
    <property type="match status" value="1"/>
</dbReference>
<gene>
    <name evidence="5" type="ORF">PCON_08335</name>
</gene>
<dbReference type="OrthoDB" id="10252740at2759"/>
<dbReference type="Pfam" id="PF16488">
    <property type="entry name" value="ArgoL2"/>
    <property type="match status" value="1"/>
</dbReference>
<dbReference type="SMART" id="SM01163">
    <property type="entry name" value="DUF1785"/>
    <property type="match status" value="1"/>
</dbReference>
<dbReference type="STRING" id="1076935.U4LDE8"/>
<dbReference type="InterPro" id="IPR014811">
    <property type="entry name" value="ArgoL1"/>
</dbReference>
<organism evidence="5 6">
    <name type="scientific">Pyronema omphalodes (strain CBS 100304)</name>
    <name type="common">Pyronema confluens</name>
    <dbReference type="NCBI Taxonomy" id="1076935"/>
    <lineage>
        <taxon>Eukaryota</taxon>
        <taxon>Fungi</taxon>
        <taxon>Dikarya</taxon>
        <taxon>Ascomycota</taxon>
        <taxon>Pezizomycotina</taxon>
        <taxon>Pezizomycetes</taxon>
        <taxon>Pezizales</taxon>
        <taxon>Pyronemataceae</taxon>
        <taxon>Pyronema</taxon>
    </lineage>
</organism>